<sequence length="588" mass="67130">MFFPFFSSTLTHSVIHIFLRHQSVTYMFISTLLFISFSIHYYYYLLRNKPSSQQGGHYPQYVCAPTFKKISKVDVWIKYHLTPGHTTLEQISKFILLGLATNNGNLNKNRFCLTFICASSCVVWEIFKIHPSNIIVTIFIILNLCTSNSSSQQIEVCGHHSGCLAWKAIIESHKMNLHSNDYSSHHQKILPLHEDPLKIINLVRKSKPLNLPWWLLRKNIFQKLIFALKNVVGMRLKFSRKIEASKPTFSFFFSSKIWKFFLEMSFFLLANTQHSGQQWITKLHKLTENLSICTIGAKHEFSSGYIKAKFQYNFLSISNPPPQYPHKIAEVYYFGTKATHLPPLTKYRSSQKDWVMGHTWTLPFFCMTFSFSWSYLDVGGHGPSKMGGSGNALLRQEAMHVTTAGVIMEPEHKISDWTIGKTLSEHLKKTPLGYVKNNLSYSVSGQATELNQFSSLISPIIRCVLIGPGASNTELSGIEDQSDRVRHLSFSIPLLGTKLIPRTPGLSNILSMKNNEGLFSLINQKIGVLKHFLTFDATIQSFDSHMIIKPCGPPFTSGSSHYDSRFTDKSKFDHIYKLFTTLHLKKKT</sequence>
<evidence type="ECO:0000313" key="2">
    <source>
        <dbReference type="EMBL" id="KNZ52683.1"/>
    </source>
</evidence>
<comment type="caution">
    <text evidence="2">The sequence shown here is derived from an EMBL/GenBank/DDBJ whole genome shotgun (WGS) entry which is preliminary data.</text>
</comment>
<evidence type="ECO:0000313" key="3">
    <source>
        <dbReference type="Proteomes" id="UP000037035"/>
    </source>
</evidence>
<keyword evidence="1" id="KW-0812">Transmembrane</keyword>
<accession>A0A0L6UVX6</accession>
<keyword evidence="1" id="KW-1133">Transmembrane helix</keyword>
<dbReference type="EMBL" id="LAVV01008482">
    <property type="protein sequence ID" value="KNZ52683.1"/>
    <property type="molecule type" value="Genomic_DNA"/>
</dbReference>
<feature type="transmembrane region" description="Helical" evidence="1">
    <location>
        <begin position="354"/>
        <end position="376"/>
    </location>
</feature>
<protein>
    <submittedName>
        <fullName evidence="2">Uncharacterized protein</fullName>
    </submittedName>
</protein>
<name>A0A0L6UVX6_9BASI</name>
<keyword evidence="1" id="KW-0472">Membrane</keyword>
<evidence type="ECO:0000256" key="1">
    <source>
        <dbReference type="SAM" id="Phobius"/>
    </source>
</evidence>
<dbReference type="Proteomes" id="UP000037035">
    <property type="component" value="Unassembled WGS sequence"/>
</dbReference>
<feature type="transmembrane region" description="Helical" evidence="1">
    <location>
        <begin position="24"/>
        <end position="44"/>
    </location>
</feature>
<dbReference type="AlphaFoldDB" id="A0A0L6UVX6"/>
<keyword evidence="3" id="KW-1185">Reference proteome</keyword>
<proteinExistence type="predicted"/>
<dbReference type="VEuPathDB" id="FungiDB:VP01_3482g2"/>
<organism evidence="2 3">
    <name type="scientific">Puccinia sorghi</name>
    <dbReference type="NCBI Taxonomy" id="27349"/>
    <lineage>
        <taxon>Eukaryota</taxon>
        <taxon>Fungi</taxon>
        <taxon>Dikarya</taxon>
        <taxon>Basidiomycota</taxon>
        <taxon>Pucciniomycotina</taxon>
        <taxon>Pucciniomycetes</taxon>
        <taxon>Pucciniales</taxon>
        <taxon>Pucciniaceae</taxon>
        <taxon>Puccinia</taxon>
    </lineage>
</organism>
<gene>
    <name evidence="2" type="ORF">VP01_3482g2</name>
</gene>
<reference evidence="2 3" key="1">
    <citation type="submission" date="2015-08" db="EMBL/GenBank/DDBJ databases">
        <title>Next Generation Sequencing and Analysis of the Genome of Puccinia sorghi L Schw, the Causal Agent of Maize Common Rust.</title>
        <authorList>
            <person name="Rochi L."/>
            <person name="Burguener G."/>
            <person name="Darino M."/>
            <person name="Turjanski A."/>
            <person name="Kreff E."/>
            <person name="Dieguez M.J."/>
            <person name="Sacco F."/>
        </authorList>
    </citation>
    <scope>NUCLEOTIDE SEQUENCE [LARGE SCALE GENOMIC DNA]</scope>
    <source>
        <strain evidence="2 3">RO10H11247</strain>
    </source>
</reference>